<feature type="compositionally biased region" description="Low complexity" evidence="1">
    <location>
        <begin position="577"/>
        <end position="589"/>
    </location>
</feature>
<feature type="compositionally biased region" description="Low complexity" evidence="1">
    <location>
        <begin position="876"/>
        <end position="905"/>
    </location>
</feature>
<evidence type="ECO:0000256" key="1">
    <source>
        <dbReference type="SAM" id="MobiDB-lite"/>
    </source>
</evidence>
<feature type="region of interest" description="Disordered" evidence="1">
    <location>
        <begin position="967"/>
        <end position="988"/>
    </location>
</feature>
<feature type="transmembrane region" description="Helical" evidence="2">
    <location>
        <begin position="228"/>
        <end position="248"/>
    </location>
</feature>
<feature type="compositionally biased region" description="Low complexity" evidence="1">
    <location>
        <begin position="706"/>
        <end position="718"/>
    </location>
</feature>
<feature type="compositionally biased region" description="Low complexity" evidence="1">
    <location>
        <begin position="781"/>
        <end position="802"/>
    </location>
</feature>
<dbReference type="Proteomes" id="UP000789831">
    <property type="component" value="Unassembled WGS sequence"/>
</dbReference>
<keyword evidence="2" id="KW-1133">Transmembrane helix</keyword>
<feature type="compositionally biased region" description="Pro residues" evidence="1">
    <location>
        <begin position="843"/>
        <end position="875"/>
    </location>
</feature>
<name>A0A9N8VB83_9GLOM</name>
<feature type="compositionally biased region" description="Low complexity" evidence="1">
    <location>
        <begin position="967"/>
        <end position="982"/>
    </location>
</feature>
<dbReference type="AlphaFoldDB" id="A0A9N8VB83"/>
<feature type="compositionally biased region" description="Basic and acidic residues" evidence="1">
    <location>
        <begin position="631"/>
        <end position="648"/>
    </location>
</feature>
<feature type="compositionally biased region" description="Low complexity" evidence="1">
    <location>
        <begin position="731"/>
        <end position="743"/>
    </location>
</feature>
<reference evidence="3" key="1">
    <citation type="submission" date="2021-06" db="EMBL/GenBank/DDBJ databases">
        <authorList>
            <person name="Kallberg Y."/>
            <person name="Tangrot J."/>
            <person name="Rosling A."/>
        </authorList>
    </citation>
    <scope>NUCLEOTIDE SEQUENCE</scope>
    <source>
        <strain evidence="3">MT106</strain>
    </source>
</reference>
<feature type="region of interest" description="Disordered" evidence="1">
    <location>
        <begin position="332"/>
        <end position="353"/>
    </location>
</feature>
<feature type="transmembrane region" description="Helical" evidence="2">
    <location>
        <begin position="101"/>
        <end position="123"/>
    </location>
</feature>
<evidence type="ECO:0000313" key="4">
    <source>
        <dbReference type="Proteomes" id="UP000789831"/>
    </source>
</evidence>
<feature type="transmembrane region" description="Helical" evidence="2">
    <location>
        <begin position="6"/>
        <end position="24"/>
    </location>
</feature>
<feature type="transmembrane region" description="Helical" evidence="2">
    <location>
        <begin position="268"/>
        <end position="286"/>
    </location>
</feature>
<keyword evidence="2" id="KW-0472">Membrane</keyword>
<proteinExistence type="predicted"/>
<feature type="compositionally biased region" description="Polar residues" evidence="1">
    <location>
        <begin position="755"/>
        <end position="774"/>
    </location>
</feature>
<keyword evidence="2" id="KW-0812">Transmembrane</keyword>
<comment type="caution">
    <text evidence="3">The sequence shown here is derived from an EMBL/GenBank/DDBJ whole genome shotgun (WGS) entry which is preliminary data.</text>
</comment>
<feature type="compositionally biased region" description="Low complexity" evidence="1">
    <location>
        <begin position="602"/>
        <end position="615"/>
    </location>
</feature>
<feature type="transmembrane region" description="Helical" evidence="2">
    <location>
        <begin position="174"/>
        <end position="192"/>
    </location>
</feature>
<protein>
    <submittedName>
        <fullName evidence="3">5596_t:CDS:1</fullName>
    </submittedName>
</protein>
<feature type="transmembrane region" description="Helical" evidence="2">
    <location>
        <begin position="44"/>
        <end position="64"/>
    </location>
</feature>
<feature type="transmembrane region" description="Helical" evidence="2">
    <location>
        <begin position="144"/>
        <end position="162"/>
    </location>
</feature>
<organism evidence="3 4">
    <name type="scientific">Ambispora gerdemannii</name>
    <dbReference type="NCBI Taxonomy" id="144530"/>
    <lineage>
        <taxon>Eukaryota</taxon>
        <taxon>Fungi</taxon>
        <taxon>Fungi incertae sedis</taxon>
        <taxon>Mucoromycota</taxon>
        <taxon>Glomeromycotina</taxon>
        <taxon>Glomeromycetes</taxon>
        <taxon>Archaeosporales</taxon>
        <taxon>Ambisporaceae</taxon>
        <taxon>Ambispora</taxon>
    </lineage>
</organism>
<accession>A0A9N8VB83</accession>
<feature type="region of interest" description="Disordered" evidence="1">
    <location>
        <begin position="568"/>
        <end position="915"/>
    </location>
</feature>
<keyword evidence="4" id="KW-1185">Reference proteome</keyword>
<gene>
    <name evidence="3" type="ORF">AGERDE_LOCUS1480</name>
</gene>
<feature type="compositionally biased region" description="Low complexity" evidence="1">
    <location>
        <begin position="412"/>
        <end position="428"/>
    </location>
</feature>
<evidence type="ECO:0000313" key="3">
    <source>
        <dbReference type="EMBL" id="CAG8446998.1"/>
    </source>
</evidence>
<dbReference type="EMBL" id="CAJVPL010000102">
    <property type="protein sequence ID" value="CAG8446998.1"/>
    <property type="molecule type" value="Genomic_DNA"/>
</dbReference>
<dbReference type="OrthoDB" id="2384193at2759"/>
<evidence type="ECO:0000256" key="2">
    <source>
        <dbReference type="SAM" id="Phobius"/>
    </source>
</evidence>
<feature type="compositionally biased region" description="Low complexity" evidence="1">
    <location>
        <begin position="810"/>
        <end position="842"/>
    </location>
</feature>
<sequence>MSHSSDLSYLTRAVFTLWTFIWFLQHVWHVDRFEALAWKRVKKIELKSAITILLIIMCPLQLFYDVFSSIIKYEEGFIVVPTTGEIITTPYQYWSDFYKQWLVPIDYVLCANFSVQTSLLFLLQSFWLYIGNLAKTSFMGSFEFKSYIIYSIFSLSIFPILQYTFRANTLYMEIVPQLAYAVCMGIIALLGVRSHHRFMKLLKVTRSAASAQQSVIRKLEYFRDMNRCLSAALVIGSTALTILCIDALTEAKWLNSHKFTADILITHVNYGLYLVFVLLILIFYPAKNLASDSATIGKSSSLYSKKSFTTTLPQNQSLAPSGKCTRNYRQQFGVDPNDDYVSSRSSQPSSYYIDMPEDNILSYKAASALSRNQRPESLDMNSAYIQMSPPLTSSSTLSPLSPLSPASTLALSASPPFSPKSSGSTSQSFASLPTSPPLQPLNFKNLNSINYQLPAPIQPAHHNQSMYTKSPETQVIRPTPAFLNSSASSSSNGTSDTLFSKQSSSVSFNTASSLSNGTSDTLYNKQQPFSSVSFNTTSKRSTSDSIGSDVDGYYYNIKQDSISSFETDSPLLHHGRGNSVGSVVDNSSSKRQSKQTKNIHTSSPSVSSKLSRPPSTTITPVIRIISTSSGEQHDDVKRKIGGDHKKSPSSETQISRVGSGAGIPQQHRKQSLSSSPKTAVSRGAPIHTQSSATNAQENIAQRKRSSSSASLTKTNSTSILKSALKNTAKRSSGSSTSSVEFSSETAKMKSKRASPPSSVLSNAISSVTRASSKRVSPPPASLSNNLNNETTMSSRSASIKRASPPPPASSPTSPSIIKSIDTSPATINPSSPSRSASRKASPTSPPTRQPPSPPTRPNPPSPPARPNPPPPPPRNPNTRTSPPTSPSTRVTRPPLIRQQQSSSIRSPPPSVSANVAFPDNIEEKYIIRGTGPSELLHPPNNVNQKQTISSEQLLQQYQNILMGTSGTFRSTSSSASSSPRSAEIGLAW</sequence>
<feature type="compositionally biased region" description="Polar residues" evidence="1">
    <location>
        <begin position="687"/>
        <end position="699"/>
    </location>
</feature>
<feature type="region of interest" description="Disordered" evidence="1">
    <location>
        <begin position="412"/>
        <end position="436"/>
    </location>
</feature>